<feature type="compositionally biased region" description="Basic and acidic residues" evidence="10">
    <location>
        <begin position="1690"/>
        <end position="1700"/>
    </location>
</feature>
<dbReference type="InterPro" id="IPR009286">
    <property type="entry name" value="Ins_P5_2-kin"/>
</dbReference>
<feature type="compositionally biased region" description="Basic residues" evidence="10">
    <location>
        <begin position="10"/>
        <end position="19"/>
    </location>
</feature>
<organism evidence="12">
    <name type="scientific">Kwoniella pini CBS 10737</name>
    <dbReference type="NCBI Taxonomy" id="1296096"/>
    <lineage>
        <taxon>Eukaryota</taxon>
        <taxon>Fungi</taxon>
        <taxon>Dikarya</taxon>
        <taxon>Basidiomycota</taxon>
        <taxon>Agaricomycotina</taxon>
        <taxon>Tremellomycetes</taxon>
        <taxon>Tremellales</taxon>
        <taxon>Cryptococcaceae</taxon>
        <taxon>Kwoniella</taxon>
    </lineage>
</organism>
<dbReference type="Pfam" id="PF06090">
    <property type="entry name" value="Ins_P5_2-kin"/>
    <property type="match status" value="1"/>
</dbReference>
<dbReference type="RefSeq" id="XP_019012888.1">
    <property type="nucleotide sequence ID" value="XM_019154148.1"/>
</dbReference>
<feature type="compositionally biased region" description="Low complexity" evidence="10">
    <location>
        <begin position="518"/>
        <end position="531"/>
    </location>
</feature>
<dbReference type="InterPro" id="IPR012965">
    <property type="entry name" value="Msb1/Mug8_dom"/>
</dbReference>
<keyword evidence="14" id="KW-1185">Reference proteome</keyword>
<sequence>MVSILSFFQNKKKAKKPKSRSPSPNSPRGTSGSSNGGTAPKSSNRPIRFLSLRQKTTSSSSKPYDRSIKRGSSELIRKRSTGKSSSSPKSDLKSVFKPLDLGFDVRKSDTDQLGIHGVGAIVDLRQDERDILEKLELSSDEVKLAWKVIGEALRQSDLTSHNLMLPLRPRANSTSQLYILALYTLFIRSELLPRLPTISAQYAQPISDPSAIWKERLISVLKDINSNSDIAETLKYTLRRHRPRQRGPMLETILYIEFTQAEINSSYPDNAYESLLQPRLRAGVADCLHEIFEVWSAIIVHAEENGMTPSKLSALLGWWVWGLDEKVDSWQNLYEGWKLARRRVEHLFYVWIRYQSSKTQLPLRLRQIAESYPFASSSTSSEFPPSSLPSTSRTRPTLHIILTSPQAISGYLTPDEIFNAALSSRVADNVSFPVWSAVSRNNAQGSSSLLSDDSVKFLRSSTRCDNITSIASPAREPHENVVQTESTPLYQPFLSTQTESQSRRRYRSHPDDSVPIKTTLSTSSTTPNLSTVMKNADDAGPPNSLKKQASLGILSQNGGSAWDDFQKSGFGDSPVTEGKLDLAFSPSTHVATDSTIATQPKVGKSSDIVRGNLPKQTTFDISTTLKNDYTISEEDVIGLDDNFISFVQDAQMDPSSIPSWPSFALVRLASSIAFSETANAIEQLLITVQHVPAPPSPQPRARPSENMPNRSTSPVSSRAGTPRGFKNLTETFKRSTSFQNGMNLRKSFFDTSSFSLSRHTSNKLANLPEGENRELRAPLSAQSLTPTEYTITEMGEMIKIPSSDQAEQAVSNSPQIAEGNFVTSTEREADVVTIKGKQMHEGTESGPSADTLASQWQYVGEGAEHIVFSYRGTMSIYNGQVLRLKKSQFFGNSPTSPEYRQTQTDWITTFLPKLVSPELLIKTNEVTLSENWTTDLFALADAIRPEARKLSGDLKTLVVGKSKGVIMEDTTTNEKKDGIVNLAFEIKPKWGFLPDAATIIPTEAAKIKSQNCRFCMHRHYKGHDSSAEGKFCPLDLFSSDEVRMRSAIKGLWGMWTESDGQENNWRVFIDGERVNPNQIEQLEHILGKETMIEQIADRIIPILENSGVFDTLKTLQSTLDPTDISDLASRFSSVHPNNELFDPFLILFPTTEEFAEFIELYLSTPLAGKEDSKWTLRQRMIAFSLSAIFKDCSVFVKFSLSSDSSYAATSSNPEAKGEWKYVKDSGKVKLIDLDLKPIKNLKKWKDTDDNIWKHWQKTHMTSSAIDVEVQENSVSKDSLIEQNVIQKDNDRDIKIPITFENTVPSLTINAINTQNTDASSIRALYAPTPDRTPLLTPTPSSIPTSHHQAGFAPDYVEERDDSSQMPKVVAEEQVDDAGVDGTEQIEPRRTKRSLAPSPSPPPRLADLPQEDIRGYTEEVEDTSTAVIGLPSSDGPVQSNKEINSSSKREGSNENPAPASQPSDVAPAEIRSRNDQSHNIVQAGLAGLGSVIGVAANAVHDITENIKHLQPGTHNEEVRARQPSSSPEGGNKEKPIDEEQPHETLPLTSAALPDTSMLEVNSDRPVDSLANEQASMTTIPPIHDQEQKPMPRDVDGELPTKNQADLPSDENIEGKRMPEIETPQTEFEGFFTPAETPLISQSSDVEQPMFSLPGAIMQSAVVQKQDEGSVLANKDQVDPMEQVVFTKAIDKADDPSEKEEIASQSKLYSVL</sequence>
<feature type="compositionally biased region" description="Polar residues" evidence="10">
    <location>
        <begin position="1701"/>
        <end position="1710"/>
    </location>
</feature>
<dbReference type="PANTHER" id="PTHR14456:SF2">
    <property type="entry name" value="INOSITOL-PENTAKISPHOSPHATE 2-KINASE"/>
    <property type="match status" value="1"/>
</dbReference>
<feature type="compositionally biased region" description="Basic and acidic residues" evidence="10">
    <location>
        <begin position="63"/>
        <end position="77"/>
    </location>
</feature>
<evidence type="ECO:0000256" key="8">
    <source>
        <dbReference type="ARBA" id="ARBA00029574"/>
    </source>
</evidence>
<reference evidence="13" key="4">
    <citation type="submission" date="2024-02" db="EMBL/GenBank/DDBJ databases">
        <title>Comparative genomics of Cryptococcus and Kwoniella reveals pathogenesis evolution and contrasting modes of karyotype evolution via chromosome fusion or intercentromeric recombination.</title>
        <authorList>
            <person name="Coelho M.A."/>
            <person name="David-Palma M."/>
            <person name="Shea T."/>
            <person name="Bowers K."/>
            <person name="McGinley-Smith S."/>
            <person name="Mohammad A.W."/>
            <person name="Gnirke A."/>
            <person name="Yurkov A.M."/>
            <person name="Nowrousian M."/>
            <person name="Sun S."/>
            <person name="Cuomo C.A."/>
            <person name="Heitman J."/>
        </authorList>
    </citation>
    <scope>NUCLEOTIDE SEQUENCE</scope>
    <source>
        <strain evidence="13">CBS 10737</strain>
    </source>
</reference>
<feature type="compositionally biased region" description="Polar residues" evidence="10">
    <location>
        <begin position="706"/>
        <end position="719"/>
    </location>
</feature>
<dbReference type="EMBL" id="KV700115">
    <property type="protein sequence ID" value="OCF51669.1"/>
    <property type="molecule type" value="Genomic_DNA"/>
</dbReference>
<dbReference type="Pfam" id="PF08101">
    <property type="entry name" value="Msb1-Mug8_dom"/>
    <property type="match status" value="1"/>
</dbReference>
<evidence type="ECO:0000256" key="4">
    <source>
        <dbReference type="ARBA" id="ARBA00022679"/>
    </source>
</evidence>
<feature type="domain" description="Meiotically up-regulated protein Msb1/Mug8" evidence="11">
    <location>
        <begin position="139"/>
        <end position="644"/>
    </location>
</feature>
<keyword evidence="7" id="KW-0067">ATP-binding</keyword>
<evidence type="ECO:0000313" key="13">
    <source>
        <dbReference type="EMBL" id="WWC70892.1"/>
    </source>
</evidence>
<dbReference type="GO" id="GO:0032958">
    <property type="term" value="P:inositol phosphate biosynthetic process"/>
    <property type="evidence" value="ECO:0007669"/>
    <property type="project" value="TreeGrafter"/>
</dbReference>
<feature type="compositionally biased region" description="Polar residues" evidence="10">
    <location>
        <begin position="1434"/>
        <end position="1445"/>
    </location>
</feature>
<dbReference type="GO" id="GO:0005634">
    <property type="term" value="C:nucleus"/>
    <property type="evidence" value="ECO:0007669"/>
    <property type="project" value="TreeGrafter"/>
</dbReference>
<evidence type="ECO:0000313" key="14">
    <source>
        <dbReference type="Proteomes" id="UP000094020"/>
    </source>
</evidence>
<evidence type="ECO:0000256" key="5">
    <source>
        <dbReference type="ARBA" id="ARBA00022741"/>
    </source>
</evidence>
<evidence type="ECO:0000256" key="10">
    <source>
        <dbReference type="SAM" id="MobiDB-lite"/>
    </source>
</evidence>
<reference evidence="13" key="2">
    <citation type="submission" date="2013-07" db="EMBL/GenBank/DDBJ databases">
        <authorList>
            <consortium name="The Broad Institute Genome Sequencing Platform"/>
            <person name="Cuomo C."/>
            <person name="Litvintseva A."/>
            <person name="Chen Y."/>
            <person name="Heitman J."/>
            <person name="Sun S."/>
            <person name="Springer D."/>
            <person name="Dromer F."/>
            <person name="Young S.K."/>
            <person name="Zeng Q."/>
            <person name="Gargeya S."/>
            <person name="Fitzgerald M."/>
            <person name="Abouelleil A."/>
            <person name="Alvarado L."/>
            <person name="Berlin A.M."/>
            <person name="Chapman S.B."/>
            <person name="Dewar J."/>
            <person name="Goldberg J."/>
            <person name="Griggs A."/>
            <person name="Gujja S."/>
            <person name="Hansen M."/>
            <person name="Howarth C."/>
            <person name="Imamovic A."/>
            <person name="Larimer J."/>
            <person name="McCowan C."/>
            <person name="Murphy C."/>
            <person name="Pearson M."/>
            <person name="Priest M."/>
            <person name="Roberts A."/>
            <person name="Saif S."/>
            <person name="Shea T."/>
            <person name="Sykes S."/>
            <person name="Wortman J."/>
            <person name="Nusbaum C."/>
            <person name="Birren B."/>
        </authorList>
    </citation>
    <scope>NUCLEOTIDE SEQUENCE</scope>
    <source>
        <strain evidence="13">CBS 10737</strain>
    </source>
</reference>
<evidence type="ECO:0000256" key="2">
    <source>
        <dbReference type="ARBA" id="ARBA00012023"/>
    </source>
</evidence>
<accession>A0A1B9I851</accession>
<keyword evidence="4" id="KW-0808">Transferase</keyword>
<feature type="region of interest" description="Disordered" evidence="10">
    <location>
        <begin position="691"/>
        <end position="724"/>
    </location>
</feature>
<protein>
    <recommendedName>
        <fullName evidence="3">Inositol-pentakisphosphate 2-kinase</fullName>
        <ecNumber evidence="2">2.7.1.158</ecNumber>
    </recommendedName>
    <alternativeName>
        <fullName evidence="9">Inositol-1,3,4,5,6-pentakisphosphate 2-kinase</fullName>
    </alternativeName>
    <alternativeName>
        <fullName evidence="8">Ins(1,3,4,5,6)P5 2-kinase</fullName>
    </alternativeName>
</protein>
<feature type="compositionally biased region" description="Low complexity" evidence="10">
    <location>
        <begin position="1328"/>
        <end position="1345"/>
    </location>
</feature>
<comment type="catalytic activity">
    <reaction evidence="1">
        <text>1D-myo-inositol 1,3,4,5,6-pentakisphosphate + ATP = 1D-myo-inositol hexakisphosphate + ADP + H(+)</text>
        <dbReference type="Rhea" id="RHEA:20313"/>
        <dbReference type="ChEBI" id="CHEBI:15378"/>
        <dbReference type="ChEBI" id="CHEBI:30616"/>
        <dbReference type="ChEBI" id="CHEBI:57733"/>
        <dbReference type="ChEBI" id="CHEBI:58130"/>
        <dbReference type="ChEBI" id="CHEBI:456216"/>
        <dbReference type="EC" id="2.7.1.158"/>
    </reaction>
</comment>
<feature type="region of interest" description="Disordered" evidence="10">
    <location>
        <begin position="496"/>
        <end position="542"/>
    </location>
</feature>
<evidence type="ECO:0000256" key="6">
    <source>
        <dbReference type="ARBA" id="ARBA00022777"/>
    </source>
</evidence>
<keyword evidence="5" id="KW-0547">Nucleotide-binding</keyword>
<feature type="region of interest" description="Disordered" evidence="10">
    <location>
        <begin position="1690"/>
        <end position="1710"/>
    </location>
</feature>
<dbReference type="Proteomes" id="UP000094020">
    <property type="component" value="Chromosome 6"/>
</dbReference>
<feature type="compositionally biased region" description="Basic and acidic residues" evidence="10">
    <location>
        <begin position="1582"/>
        <end position="1594"/>
    </location>
</feature>
<evidence type="ECO:0000256" key="3">
    <source>
        <dbReference type="ARBA" id="ARBA00014846"/>
    </source>
</evidence>
<dbReference type="GeneID" id="30170753"/>
<dbReference type="OrthoDB" id="272370at2759"/>
<proteinExistence type="predicted"/>
<dbReference type="EC" id="2.7.1.158" evidence="2"/>
<reference evidence="12" key="1">
    <citation type="submission" date="2013-07" db="EMBL/GenBank/DDBJ databases">
        <title>The Genome Sequence of Cryptococcus pinus CBS10737.</title>
        <authorList>
            <consortium name="The Broad Institute Genome Sequencing Platform"/>
            <person name="Cuomo C."/>
            <person name="Litvintseva A."/>
            <person name="Chen Y."/>
            <person name="Heitman J."/>
            <person name="Sun S."/>
            <person name="Springer D."/>
            <person name="Dromer F."/>
            <person name="Young S.K."/>
            <person name="Zeng Q."/>
            <person name="Gargeya S."/>
            <person name="Fitzgerald M."/>
            <person name="Abouelleil A."/>
            <person name="Alvarado L."/>
            <person name="Berlin A.M."/>
            <person name="Chapman S.B."/>
            <person name="Dewar J."/>
            <person name="Goldberg J."/>
            <person name="Griggs A."/>
            <person name="Gujja S."/>
            <person name="Hansen M."/>
            <person name="Howarth C."/>
            <person name="Imamovic A."/>
            <person name="Larimer J."/>
            <person name="McCowan C."/>
            <person name="Murphy C."/>
            <person name="Pearson M."/>
            <person name="Priest M."/>
            <person name="Roberts A."/>
            <person name="Saif S."/>
            <person name="Shea T."/>
            <person name="Sykes S."/>
            <person name="Wortman J."/>
            <person name="Nusbaum C."/>
            <person name="Birren B."/>
        </authorList>
    </citation>
    <scope>NUCLEOTIDE SEQUENCE [LARGE SCALE GENOMIC DNA]</scope>
    <source>
        <strain evidence="12">CBS 10737</strain>
    </source>
</reference>
<feature type="region of interest" description="Disordered" evidence="10">
    <location>
        <begin position="1504"/>
        <end position="1614"/>
    </location>
</feature>
<dbReference type="EMBL" id="CP144524">
    <property type="protein sequence ID" value="WWC70892.1"/>
    <property type="molecule type" value="Genomic_DNA"/>
</dbReference>
<dbReference type="GO" id="GO:0005524">
    <property type="term" value="F:ATP binding"/>
    <property type="evidence" value="ECO:0007669"/>
    <property type="project" value="UniProtKB-KW"/>
</dbReference>
<evidence type="ECO:0000256" key="7">
    <source>
        <dbReference type="ARBA" id="ARBA00022840"/>
    </source>
</evidence>
<evidence type="ECO:0000256" key="1">
    <source>
        <dbReference type="ARBA" id="ARBA00001774"/>
    </source>
</evidence>
<keyword evidence="6" id="KW-0418">Kinase</keyword>
<dbReference type="Gene3D" id="3.30.200.110">
    <property type="entry name" value="Inositol-pentakisphosphate 2-kinase, N-lobe"/>
    <property type="match status" value="1"/>
</dbReference>
<dbReference type="GO" id="GO:0035299">
    <property type="term" value="F:inositol-1,3,4,5,6-pentakisphosphate 2-kinase activity"/>
    <property type="evidence" value="ECO:0007669"/>
    <property type="project" value="UniProtKB-EC"/>
</dbReference>
<evidence type="ECO:0000313" key="12">
    <source>
        <dbReference type="EMBL" id="OCF51669.1"/>
    </source>
</evidence>
<dbReference type="PANTHER" id="PTHR14456">
    <property type="entry name" value="INOSITOL POLYPHOSPHATE KINASE 1"/>
    <property type="match status" value="1"/>
</dbReference>
<feature type="compositionally biased region" description="Polar residues" evidence="10">
    <location>
        <begin position="53"/>
        <end position="62"/>
    </location>
</feature>
<feature type="region of interest" description="Disordered" evidence="10">
    <location>
        <begin position="1"/>
        <end position="91"/>
    </location>
</feature>
<gene>
    <name evidence="12" type="ORF">I206_02384</name>
    <name evidence="13" type="ORF">I206_104844</name>
</gene>
<dbReference type="STRING" id="1296096.A0A1B9I851"/>
<feature type="region of interest" description="Disordered" evidence="10">
    <location>
        <begin position="1328"/>
        <end position="1348"/>
    </location>
</feature>
<reference evidence="12" key="3">
    <citation type="submission" date="2016-07" db="EMBL/GenBank/DDBJ databases">
        <title>Evolution of pathogenesis and genome organization in the Tremellales.</title>
        <authorList>
            <person name="Cuomo C."/>
            <person name="Litvintseva A."/>
            <person name="Heitman J."/>
            <person name="Chen Y."/>
            <person name="Sun S."/>
            <person name="Springer D."/>
            <person name="Dromer F."/>
            <person name="Young S."/>
            <person name="Zeng Q."/>
            <person name="Chapman S."/>
            <person name="Gujja S."/>
            <person name="Saif S."/>
            <person name="Birren B."/>
        </authorList>
    </citation>
    <scope>NUCLEOTIDE SEQUENCE</scope>
    <source>
        <strain evidence="12">CBS 10737</strain>
    </source>
</reference>
<feature type="region of interest" description="Disordered" evidence="10">
    <location>
        <begin position="1372"/>
        <end position="1476"/>
    </location>
</feature>
<feature type="compositionally biased region" description="Polar residues" evidence="10">
    <location>
        <begin position="1452"/>
        <end position="1462"/>
    </location>
</feature>
<name>A0A1B9I851_9TREE</name>
<evidence type="ECO:0000259" key="11">
    <source>
        <dbReference type="Pfam" id="PF08101"/>
    </source>
</evidence>
<feature type="compositionally biased region" description="Low complexity" evidence="10">
    <location>
        <begin position="20"/>
        <end position="40"/>
    </location>
</feature>
<feature type="compositionally biased region" description="Basic and acidic residues" evidence="10">
    <location>
        <begin position="1529"/>
        <end position="1541"/>
    </location>
</feature>
<dbReference type="KEGG" id="kpin:30170753"/>
<evidence type="ECO:0000256" key="9">
    <source>
        <dbReference type="ARBA" id="ARBA00030342"/>
    </source>
</evidence>
<dbReference type="InterPro" id="IPR043001">
    <property type="entry name" value="IP5_2-K_N_lobe"/>
</dbReference>